<feature type="domain" description="4Fe-4S ferredoxin-type" evidence="1">
    <location>
        <begin position="172"/>
        <end position="202"/>
    </location>
</feature>
<dbReference type="GO" id="GO:0016491">
    <property type="term" value="F:oxidoreductase activity"/>
    <property type="evidence" value="ECO:0007669"/>
    <property type="project" value="UniProtKB-ARBA"/>
</dbReference>
<comment type="caution">
    <text evidence="2">The sequence shown here is derived from an EMBL/GenBank/DDBJ whole genome shotgun (WGS) entry which is preliminary data.</text>
</comment>
<dbReference type="Proteomes" id="UP000057043">
    <property type="component" value="Unassembled WGS sequence"/>
</dbReference>
<dbReference type="InterPro" id="IPR017896">
    <property type="entry name" value="4Fe4S_Fe-S-bd"/>
</dbReference>
<dbReference type="Pfam" id="PF13187">
    <property type="entry name" value="Fer4_9"/>
    <property type="match status" value="1"/>
</dbReference>
<dbReference type="CDD" id="cd10549">
    <property type="entry name" value="MtMvhB_like"/>
    <property type="match status" value="1"/>
</dbReference>
<accession>A0A117LFP9</accession>
<feature type="domain" description="4Fe-4S ferredoxin-type" evidence="1">
    <location>
        <begin position="265"/>
        <end position="294"/>
    </location>
</feature>
<evidence type="ECO:0000313" key="3">
    <source>
        <dbReference type="Proteomes" id="UP000057043"/>
    </source>
</evidence>
<dbReference type="Pfam" id="PF12838">
    <property type="entry name" value="Fer4_7"/>
    <property type="match status" value="2"/>
</dbReference>
<feature type="domain" description="4Fe-4S ferredoxin-type" evidence="1">
    <location>
        <begin position="140"/>
        <end position="169"/>
    </location>
</feature>
<feature type="domain" description="4Fe-4S ferredoxin-type" evidence="1">
    <location>
        <begin position="46"/>
        <end position="77"/>
    </location>
</feature>
<dbReference type="InterPro" id="IPR052977">
    <property type="entry name" value="Polyferredoxin-like_ET"/>
</dbReference>
<dbReference type="PANTHER" id="PTHR43193:SF2">
    <property type="entry name" value="POLYFERREDOXIN PROTEIN FWDF"/>
    <property type="match status" value="1"/>
</dbReference>
<dbReference type="Pfam" id="PF00037">
    <property type="entry name" value="Fer4"/>
    <property type="match status" value="1"/>
</dbReference>
<organism evidence="2 3">
    <name type="scientific">Methanothrix harundinacea</name>
    <dbReference type="NCBI Taxonomy" id="301375"/>
    <lineage>
        <taxon>Archaea</taxon>
        <taxon>Methanobacteriati</taxon>
        <taxon>Methanobacteriota</taxon>
        <taxon>Stenosarchaea group</taxon>
        <taxon>Methanomicrobia</taxon>
        <taxon>Methanotrichales</taxon>
        <taxon>Methanotrichaceae</taxon>
        <taxon>Methanothrix</taxon>
    </lineage>
</organism>
<evidence type="ECO:0000313" key="2">
    <source>
        <dbReference type="EMBL" id="KUK44650.1"/>
    </source>
</evidence>
<dbReference type="PIRSF" id="PIRSF005658">
    <property type="entry name" value="FwdF"/>
    <property type="match status" value="1"/>
</dbReference>
<dbReference type="PROSITE" id="PS51379">
    <property type="entry name" value="4FE4S_FER_2"/>
    <property type="match status" value="7"/>
</dbReference>
<dbReference type="InterPro" id="IPR043256">
    <property type="entry name" value="MvhB-like"/>
</dbReference>
<reference evidence="2 3" key="1">
    <citation type="journal article" date="2015" name="MBio">
        <title>Genome-Resolved Metagenomic Analysis Reveals Roles for Candidate Phyla and Other Microbial Community Members in Biogeochemical Transformations in Oil Reservoirs.</title>
        <authorList>
            <person name="Hu P."/>
            <person name="Tom L."/>
            <person name="Singh A."/>
            <person name="Thomas B.C."/>
            <person name="Baker B.J."/>
            <person name="Piceno Y.M."/>
            <person name="Andersen G.L."/>
            <person name="Banfield J.F."/>
        </authorList>
    </citation>
    <scope>NUCLEOTIDE SEQUENCE [LARGE SCALE GENOMIC DNA]</scope>
    <source>
        <strain evidence="2">57_489</strain>
    </source>
</reference>
<gene>
    <name evidence="2" type="ORF">XD72_0953</name>
</gene>
<evidence type="ECO:0000259" key="1">
    <source>
        <dbReference type="PROSITE" id="PS51379"/>
    </source>
</evidence>
<dbReference type="InterPro" id="IPR017900">
    <property type="entry name" value="4Fe4S_Fe_S_CS"/>
</dbReference>
<feature type="domain" description="4Fe-4S ferredoxin-type" evidence="1">
    <location>
        <begin position="8"/>
        <end position="37"/>
    </location>
</feature>
<dbReference type="Gene3D" id="3.30.70.20">
    <property type="match status" value="4"/>
</dbReference>
<proteinExistence type="predicted"/>
<dbReference type="SUPFAM" id="SSF54862">
    <property type="entry name" value="4Fe-4S ferredoxins"/>
    <property type="match status" value="2"/>
</dbReference>
<dbReference type="AlphaFoldDB" id="A0A117LFP9"/>
<dbReference type="EMBL" id="LGFT01000019">
    <property type="protein sequence ID" value="KUK44650.1"/>
    <property type="molecule type" value="Genomic_DNA"/>
</dbReference>
<protein>
    <submittedName>
        <fullName evidence="2">Molybdenum formylmethanofuran dehydrogenase, subunit F</fullName>
    </submittedName>
</protein>
<sequence>MLELREDKSHLYFPDKCIGCATCVAACPKGELVIGSVGAVARGLIDKDFIEKRCQACVFCGMCAKACPTGALAIRKVEEKEGAKEGSEEDGESYLHRAISPTVVDDKCVHCGLCADVCPQGCITVTDRELAQDGSLRVEGKTVIDQELCVHCGWCEAVCPANAITVSKPFSGTFFRDENVCQACRTCVDTCPCNALFNRDWGPGEIVEKVTHSLTSVLKTDRKACLGCGNCVIVCPVNALSDPYLAAGHLNELDNKPLLEVENGAIVVVDQELCGSCATCSLICPAEAIWLERREVV</sequence>
<dbReference type="PANTHER" id="PTHR43193">
    <property type="match status" value="1"/>
</dbReference>
<dbReference type="PROSITE" id="PS00198">
    <property type="entry name" value="4FE4S_FER_1"/>
    <property type="match status" value="4"/>
</dbReference>
<dbReference type="PATRIC" id="fig|301375.7.peg.573"/>
<feature type="domain" description="4Fe-4S ferredoxin-type" evidence="1">
    <location>
        <begin position="99"/>
        <end position="128"/>
    </location>
</feature>
<feature type="domain" description="4Fe-4S ferredoxin-type" evidence="1">
    <location>
        <begin position="216"/>
        <end position="245"/>
    </location>
</feature>
<name>A0A117LFP9_9EURY</name>